<name>E4YZD4_OIKDI</name>
<organism evidence="6">
    <name type="scientific">Oikopleura dioica</name>
    <name type="common">Tunicate</name>
    <dbReference type="NCBI Taxonomy" id="34765"/>
    <lineage>
        <taxon>Eukaryota</taxon>
        <taxon>Metazoa</taxon>
        <taxon>Chordata</taxon>
        <taxon>Tunicata</taxon>
        <taxon>Appendicularia</taxon>
        <taxon>Copelata</taxon>
        <taxon>Oikopleuridae</taxon>
        <taxon>Oikopleura</taxon>
    </lineage>
</organism>
<dbReference type="CDD" id="cd00054">
    <property type="entry name" value="EGF_CA"/>
    <property type="match status" value="1"/>
</dbReference>
<dbReference type="Pfam" id="PF07645">
    <property type="entry name" value="EGF_CA"/>
    <property type="match status" value="2"/>
</dbReference>
<evidence type="ECO:0000256" key="4">
    <source>
        <dbReference type="ARBA" id="ARBA00023157"/>
    </source>
</evidence>
<gene>
    <name evidence="6" type="ORF">GSOID_T00022848001</name>
</gene>
<evidence type="ECO:0000313" key="6">
    <source>
        <dbReference type="EMBL" id="CBY40812.1"/>
    </source>
</evidence>
<dbReference type="Gene3D" id="2.10.25.10">
    <property type="entry name" value="Laminin"/>
    <property type="match status" value="1"/>
</dbReference>
<feature type="domain" description="NOTCH1 EGF-like calcium-binding" evidence="5">
    <location>
        <begin position="35"/>
        <end position="55"/>
    </location>
</feature>
<dbReference type="InterPro" id="IPR052235">
    <property type="entry name" value="Nephronectin_domain"/>
</dbReference>
<dbReference type="EMBL" id="FN656125">
    <property type="protein sequence ID" value="CBY40812.1"/>
    <property type="molecule type" value="Genomic_DNA"/>
</dbReference>
<dbReference type="Proteomes" id="UP000011014">
    <property type="component" value="Unassembled WGS sequence"/>
</dbReference>
<evidence type="ECO:0000256" key="3">
    <source>
        <dbReference type="ARBA" id="ARBA00022737"/>
    </source>
</evidence>
<keyword evidence="3" id="KW-0677">Repeat</keyword>
<reference evidence="6" key="1">
    <citation type="journal article" date="2010" name="Science">
        <title>Plasticity of animal genome architecture unmasked by rapid evolution of a pelagic tunicate.</title>
        <authorList>
            <person name="Denoeud F."/>
            <person name="Henriet S."/>
            <person name="Mungpakdee S."/>
            <person name="Aury J.M."/>
            <person name="Da Silva C."/>
            <person name="Brinkmann H."/>
            <person name="Mikhaleva J."/>
            <person name="Olsen L.C."/>
            <person name="Jubin C."/>
            <person name="Canestro C."/>
            <person name="Bouquet J.M."/>
            <person name="Danks G."/>
            <person name="Poulain J."/>
            <person name="Campsteijn C."/>
            <person name="Adamski M."/>
            <person name="Cross I."/>
            <person name="Yadetie F."/>
            <person name="Muffato M."/>
            <person name="Louis A."/>
            <person name="Butcher S."/>
            <person name="Tsagkogeorga G."/>
            <person name="Konrad A."/>
            <person name="Singh S."/>
            <person name="Jensen M.F."/>
            <person name="Cong E.H."/>
            <person name="Eikeseth-Otteraa H."/>
            <person name="Noel B."/>
            <person name="Anthouard V."/>
            <person name="Porcel B.M."/>
            <person name="Kachouri-Lafond R."/>
            <person name="Nishino A."/>
            <person name="Ugolini M."/>
            <person name="Chourrout P."/>
            <person name="Nishida H."/>
            <person name="Aasland R."/>
            <person name="Huzurbazar S."/>
            <person name="Westhof E."/>
            <person name="Delsuc F."/>
            <person name="Lehrach H."/>
            <person name="Reinhardt R."/>
            <person name="Weissenbach J."/>
            <person name="Roy S.W."/>
            <person name="Artiguenave F."/>
            <person name="Postlethwait J.H."/>
            <person name="Manak J.R."/>
            <person name="Thompson E.M."/>
            <person name="Jaillon O."/>
            <person name="Du Pasquier L."/>
            <person name="Boudinot P."/>
            <person name="Liberles D.A."/>
            <person name="Volff J.N."/>
            <person name="Philippe H."/>
            <person name="Lenhard B."/>
            <person name="Roest Crollius H."/>
            <person name="Wincker P."/>
            <person name="Chourrout D."/>
        </authorList>
    </citation>
    <scope>NUCLEOTIDE SEQUENCE [LARGE SCALE GENOMIC DNA]</scope>
</reference>
<evidence type="ECO:0000256" key="2">
    <source>
        <dbReference type="ARBA" id="ARBA00022729"/>
    </source>
</evidence>
<keyword evidence="1" id="KW-0245">EGF-like domain</keyword>
<keyword evidence="2" id="KW-0732">Signal</keyword>
<protein>
    <recommendedName>
        <fullName evidence="5">NOTCH1 EGF-like calcium-binding domain-containing protein</fullName>
    </recommendedName>
</protein>
<sequence length="244" mass="27779">NIHACDKSTQCKNERGTYRCKCPPGMFFYGYTCHDIDECHAGTHSCSTAENCFNIITHKDFKGIGYKCLSKGESEKQFSESIATSFEQIGDIQMFEIPEALDFFGMIDVENSAFPKKLCIQYFGGSIEKILSDAEVDSSRWIIRSMIQDINRLVRHICGSKIQNRSLKECIHQKGGGGNIVSAAQFGVLSIEDWTSRMEELISGRVGHCSIIQWQVQWSHRLRRVESNLNKISMEYMKNFEDLS</sequence>
<dbReference type="PANTHER" id="PTHR24050:SF28">
    <property type="entry name" value="UROMODULIN-LIKE"/>
    <property type="match status" value="1"/>
</dbReference>
<evidence type="ECO:0000256" key="1">
    <source>
        <dbReference type="ARBA" id="ARBA00022536"/>
    </source>
</evidence>
<evidence type="ECO:0000259" key="5">
    <source>
        <dbReference type="Pfam" id="PF07645"/>
    </source>
</evidence>
<feature type="domain" description="NOTCH1 EGF-like calcium-binding" evidence="5">
    <location>
        <begin position="3"/>
        <end position="25"/>
    </location>
</feature>
<dbReference type="AlphaFoldDB" id="E4YZD4"/>
<accession>E4YZD4</accession>
<dbReference type="PANTHER" id="PTHR24050">
    <property type="entry name" value="PA14 DOMAIN-CONTAINING PROTEIN"/>
    <property type="match status" value="1"/>
</dbReference>
<proteinExistence type="predicted"/>
<dbReference type="SUPFAM" id="SSF57196">
    <property type="entry name" value="EGF/Laminin"/>
    <property type="match status" value="1"/>
</dbReference>
<feature type="non-terminal residue" evidence="6">
    <location>
        <position position="1"/>
    </location>
</feature>
<keyword evidence="4" id="KW-1015">Disulfide bond</keyword>
<dbReference type="InterPro" id="IPR049883">
    <property type="entry name" value="NOTCH1_EGF-like"/>
</dbReference>